<dbReference type="Gene3D" id="1.10.490.10">
    <property type="entry name" value="Globins"/>
    <property type="match status" value="1"/>
</dbReference>
<keyword evidence="6" id="KW-0349">Heme</keyword>
<dbReference type="InterPro" id="IPR048442">
    <property type="entry name" value="DosC_2nd"/>
</dbReference>
<dbReference type="SMART" id="SM00267">
    <property type="entry name" value="GGDEF"/>
    <property type="match status" value="1"/>
</dbReference>
<reference evidence="18 20" key="1">
    <citation type="submission" date="2016-05" db="EMBL/GenBank/DDBJ databases">
        <authorList>
            <consortium name="Pathogen Informatics"/>
        </authorList>
    </citation>
    <scope>NUCLEOTIDE SEQUENCE [LARGE SCALE GENOMIC DNA]</scope>
    <source>
        <strain evidence="18 20">2880STDY5682802</strain>
        <strain evidence="19 22">NCTC12998</strain>
    </source>
</reference>
<dbReference type="Pfam" id="PF11563">
    <property type="entry name" value="Protoglobin"/>
    <property type="match status" value="1"/>
</dbReference>
<dbReference type="Pfam" id="PF21118">
    <property type="entry name" value="DosC_2nd"/>
    <property type="match status" value="1"/>
</dbReference>
<reference evidence="16" key="4">
    <citation type="submission" date="2020-11" db="EMBL/GenBank/DDBJ databases">
        <authorList>
            <consortium name="NCBI Pathogen Detection Project"/>
        </authorList>
    </citation>
    <scope>NUCLEOTIDE SEQUENCE</scope>
    <source>
        <strain evidence="16">MISC063</strain>
    </source>
</reference>
<dbReference type="FunFam" id="3.30.70.270:FF:000001">
    <property type="entry name" value="Diguanylate cyclase domain protein"/>
    <property type="match status" value="1"/>
</dbReference>
<dbReference type="InterPro" id="IPR029787">
    <property type="entry name" value="Nucleotide_cyclase"/>
</dbReference>
<dbReference type="GO" id="GO:0005525">
    <property type="term" value="F:GTP binding"/>
    <property type="evidence" value="ECO:0007669"/>
    <property type="project" value="UniProtKB-KW"/>
</dbReference>
<gene>
    <name evidence="18" type="primary">dosC_2</name>
    <name evidence="17" type="ORF">DN603_00035</name>
    <name evidence="16" type="ORF">I8Y23_001590</name>
    <name evidence="19" type="ORF">NCTC12998_02816</name>
    <name evidence="18" type="ORF">SAMEA2273876_03883</name>
</gene>
<keyword evidence="7 18" id="KW-0808">Transferase</keyword>
<evidence type="ECO:0000313" key="18">
    <source>
        <dbReference type="EMBL" id="SBM35553.1"/>
    </source>
</evidence>
<dbReference type="AlphaFoldDB" id="A0A443VTW2"/>
<dbReference type="Proteomes" id="UP000078124">
    <property type="component" value="Unassembled WGS sequence"/>
</dbReference>
<dbReference type="EMBL" id="DACSEA010000004">
    <property type="protein sequence ID" value="HAT1605299.1"/>
    <property type="molecule type" value="Genomic_DNA"/>
</dbReference>
<comment type="catalytic activity">
    <reaction evidence="14">
        <text>2 GTP = 3',3'-c-di-GMP + 2 diphosphate</text>
        <dbReference type="Rhea" id="RHEA:24898"/>
        <dbReference type="ChEBI" id="CHEBI:33019"/>
        <dbReference type="ChEBI" id="CHEBI:37565"/>
        <dbReference type="ChEBI" id="CHEBI:58805"/>
        <dbReference type="EC" id="2.7.7.65"/>
    </reaction>
</comment>
<dbReference type="EMBL" id="CAADJE010000023">
    <property type="protein sequence ID" value="VFS65743.1"/>
    <property type="molecule type" value="Genomic_DNA"/>
</dbReference>
<dbReference type="InterPro" id="IPR009050">
    <property type="entry name" value="Globin-like_sf"/>
</dbReference>
<dbReference type="GO" id="GO:0020037">
    <property type="term" value="F:heme binding"/>
    <property type="evidence" value="ECO:0007669"/>
    <property type="project" value="InterPro"/>
</dbReference>
<dbReference type="InterPro" id="IPR012292">
    <property type="entry name" value="Globin/Proto"/>
</dbReference>
<dbReference type="SUPFAM" id="SSF55073">
    <property type="entry name" value="Nucleotide cyclase"/>
    <property type="match status" value="1"/>
</dbReference>
<dbReference type="PROSITE" id="PS50887">
    <property type="entry name" value="GGDEF"/>
    <property type="match status" value="1"/>
</dbReference>
<comment type="pathway">
    <text evidence="3">Purine metabolism; 3',5'-cyclic di-GMP biosynthesis.</text>
</comment>
<evidence type="ECO:0000256" key="14">
    <source>
        <dbReference type="ARBA" id="ARBA00034247"/>
    </source>
</evidence>
<evidence type="ECO:0000313" key="20">
    <source>
        <dbReference type="Proteomes" id="UP000078124"/>
    </source>
</evidence>
<dbReference type="InterPro" id="IPR000160">
    <property type="entry name" value="GGDEF_dom"/>
</dbReference>
<reference evidence="17 21" key="3">
    <citation type="submission" date="2018-06" db="EMBL/GenBank/DDBJ databases">
        <title>Carbapenemase-producing Enterobacteriaceae present in wastewater treatment plant effluent and nearby surface waters in the US.</title>
        <authorList>
            <person name="Mathys D.A."/>
            <person name="Mollenkopf D.F."/>
            <person name="Feicht S.M."/>
            <person name="Adams R.J."/>
            <person name="Albers A.L."/>
            <person name="Stuever D.M."/>
            <person name="Daniels J.B."/>
            <person name="Wittum T.E."/>
        </authorList>
    </citation>
    <scope>NUCLEOTIDE SEQUENCE [LARGE SCALE GENOMIC DNA]</scope>
    <source>
        <strain evidence="17 21">GEO_47_Down_B</strain>
    </source>
</reference>
<evidence type="ECO:0000313" key="19">
    <source>
        <dbReference type="EMBL" id="VFS65743.1"/>
    </source>
</evidence>
<dbReference type="InterPro" id="IPR043128">
    <property type="entry name" value="Rev_trsase/Diguanyl_cyclase"/>
</dbReference>
<reference evidence="16" key="2">
    <citation type="journal article" date="2018" name="Genome Biol.">
        <title>SKESA: strategic k-mer extension for scrupulous assemblies.</title>
        <authorList>
            <person name="Souvorov A."/>
            <person name="Agarwala R."/>
            <person name="Lipman D.J."/>
        </authorList>
    </citation>
    <scope>NUCLEOTIDE SEQUENCE</scope>
    <source>
        <strain evidence="16">MISC063</strain>
    </source>
</reference>
<keyword evidence="18" id="KW-0548">Nucleotidyltransferase</keyword>
<dbReference type="GO" id="GO:0005886">
    <property type="term" value="C:plasma membrane"/>
    <property type="evidence" value="ECO:0007669"/>
    <property type="project" value="TreeGrafter"/>
</dbReference>
<evidence type="ECO:0000256" key="12">
    <source>
        <dbReference type="ARBA" id="ARBA00023134"/>
    </source>
</evidence>
<protein>
    <recommendedName>
        <fullName evidence="5">Diguanylate cyclase DosC</fullName>
        <ecNumber evidence="4">2.7.7.65</ecNumber>
    </recommendedName>
    <alternativeName>
        <fullName evidence="13">Direct oxygen-sensing cyclase</fullName>
    </alternativeName>
</protein>
<dbReference type="InterPro" id="IPR039435">
    <property type="entry name" value="DosC_GS"/>
</dbReference>
<evidence type="ECO:0000256" key="2">
    <source>
        <dbReference type="ARBA" id="ARBA00001971"/>
    </source>
</evidence>
<evidence type="ECO:0000256" key="9">
    <source>
        <dbReference type="ARBA" id="ARBA00022741"/>
    </source>
</evidence>
<dbReference type="EC" id="2.7.7.65" evidence="4"/>
<organism evidence="17 21">
    <name type="scientific">Raoultella planticola</name>
    <name type="common">Klebsiella planticola</name>
    <dbReference type="NCBI Taxonomy" id="575"/>
    <lineage>
        <taxon>Bacteria</taxon>
        <taxon>Pseudomonadati</taxon>
        <taxon>Pseudomonadota</taxon>
        <taxon>Gammaproteobacteria</taxon>
        <taxon>Enterobacterales</taxon>
        <taxon>Enterobacteriaceae</taxon>
        <taxon>Klebsiella/Raoultella group</taxon>
        <taxon>Raoultella</taxon>
    </lineage>
</organism>
<dbReference type="UniPathway" id="UPA00599"/>
<evidence type="ECO:0000256" key="13">
    <source>
        <dbReference type="ARBA" id="ARBA00029839"/>
    </source>
</evidence>
<proteinExistence type="predicted"/>
<evidence type="ECO:0000256" key="1">
    <source>
        <dbReference type="ARBA" id="ARBA00001946"/>
    </source>
</evidence>
<evidence type="ECO:0000313" key="21">
    <source>
        <dbReference type="Proteomes" id="UP000288843"/>
    </source>
</evidence>
<dbReference type="EMBL" id="FLAC01000016">
    <property type="protein sequence ID" value="SBM35553.1"/>
    <property type="molecule type" value="Genomic_DNA"/>
</dbReference>
<evidence type="ECO:0000256" key="4">
    <source>
        <dbReference type="ARBA" id="ARBA00012528"/>
    </source>
</evidence>
<accession>A0A443VTW2</accession>
<dbReference type="SUPFAM" id="SSF46458">
    <property type="entry name" value="Globin-like"/>
    <property type="match status" value="1"/>
</dbReference>
<dbReference type="GO" id="GO:0019825">
    <property type="term" value="F:oxygen binding"/>
    <property type="evidence" value="ECO:0007669"/>
    <property type="project" value="InterPro"/>
</dbReference>
<evidence type="ECO:0000256" key="11">
    <source>
        <dbReference type="ARBA" id="ARBA00023004"/>
    </source>
</evidence>
<dbReference type="CDD" id="cd14757">
    <property type="entry name" value="GS_EcDosC-like_GGDEF"/>
    <property type="match status" value="1"/>
</dbReference>
<evidence type="ECO:0000256" key="5">
    <source>
        <dbReference type="ARBA" id="ARBA00015125"/>
    </source>
</evidence>
<dbReference type="GO" id="GO:0043709">
    <property type="term" value="P:cell adhesion involved in single-species biofilm formation"/>
    <property type="evidence" value="ECO:0007669"/>
    <property type="project" value="TreeGrafter"/>
</dbReference>
<keyword evidence="9" id="KW-0547">Nucleotide-binding</keyword>
<dbReference type="PANTHER" id="PTHR45138">
    <property type="entry name" value="REGULATORY COMPONENTS OF SENSORY TRANSDUCTION SYSTEM"/>
    <property type="match status" value="1"/>
</dbReference>
<dbReference type="Gene3D" id="3.30.70.270">
    <property type="match status" value="1"/>
</dbReference>
<evidence type="ECO:0000256" key="6">
    <source>
        <dbReference type="ARBA" id="ARBA00022617"/>
    </source>
</evidence>
<dbReference type="NCBIfam" id="TIGR00254">
    <property type="entry name" value="GGDEF"/>
    <property type="match status" value="1"/>
</dbReference>
<feature type="domain" description="GGDEF" evidence="15">
    <location>
        <begin position="330"/>
        <end position="463"/>
    </location>
</feature>
<evidence type="ECO:0000313" key="17">
    <source>
        <dbReference type="EMBL" id="RWT25986.1"/>
    </source>
</evidence>
<dbReference type="InterPro" id="IPR044398">
    <property type="entry name" value="Globin-sensor_dom"/>
</dbReference>
<dbReference type="GO" id="GO:1902201">
    <property type="term" value="P:negative regulation of bacterial-type flagellum-dependent cell motility"/>
    <property type="evidence" value="ECO:0007669"/>
    <property type="project" value="TreeGrafter"/>
</dbReference>
<evidence type="ECO:0000256" key="10">
    <source>
        <dbReference type="ARBA" id="ARBA00022842"/>
    </source>
</evidence>
<name>A0A443VTW2_RAOPL</name>
<dbReference type="Proteomes" id="UP000864422">
    <property type="component" value="Unassembled WGS sequence"/>
</dbReference>
<dbReference type="PANTHER" id="PTHR45138:SF9">
    <property type="entry name" value="DIGUANYLATE CYCLASE DGCM-RELATED"/>
    <property type="match status" value="1"/>
</dbReference>
<dbReference type="CDD" id="cd01949">
    <property type="entry name" value="GGDEF"/>
    <property type="match status" value="1"/>
</dbReference>
<dbReference type="Proteomes" id="UP000345637">
    <property type="component" value="Unassembled WGS sequence"/>
</dbReference>
<comment type="cofactor">
    <cofactor evidence="2">
        <name>heme</name>
        <dbReference type="ChEBI" id="CHEBI:30413"/>
    </cofactor>
</comment>
<sequence>MSDESKKYISVIFKEWLPLYDGLKPEVKAILKNIAAEQSEALAARFYDFIFQDPDIARHLTYDLVQERLSRSLAVWVNDILTSEKDQLQALAERQYHIGSIHARIGIPAEAVLRGARQLKAGLIEYVRDNDKIDHQTGLATIHYAVMAINMAIEMMCHAYTLSHYRATKNEEAFRLYSLMDNVPMEYGKQQVSLSGWENSAIFNIVSENKSDINGTLLSESEFGLWFRHKCVRYFNKNAQMEEIADLITQVDNLIAGWKSSDSSAEYKNTQTLLQSIHIHCQKISSQLGVIFSSLSQMQNGKDTLTSLLNRRYLPVVLKHEVTLAMEHELPMTVAIVDIDHFKEINDNWGHMVGDRAIKHVADLLSNNIRSSDYIFRYGGEEFLLVLVETGAAEAFALLERLRKSISQLPFNVGGETNIAITTSAGFAVHTGHPDYNRLLRNADSALYVAKRSGRDCVKMHQGEQDPQH</sequence>
<dbReference type="InterPro" id="IPR050469">
    <property type="entry name" value="Diguanylate_Cyclase"/>
</dbReference>
<dbReference type="KEGG" id="rpln:B1209_23760"/>
<dbReference type="GO" id="GO:0052621">
    <property type="term" value="F:diguanylate cyclase activity"/>
    <property type="evidence" value="ECO:0007669"/>
    <property type="project" value="UniProtKB-EC"/>
</dbReference>
<evidence type="ECO:0000313" key="16">
    <source>
        <dbReference type="EMBL" id="HAT1605299.1"/>
    </source>
</evidence>
<evidence type="ECO:0000256" key="7">
    <source>
        <dbReference type="ARBA" id="ARBA00022679"/>
    </source>
</evidence>
<keyword evidence="11" id="KW-0408">Iron</keyword>
<evidence type="ECO:0000313" key="22">
    <source>
        <dbReference type="Proteomes" id="UP000345637"/>
    </source>
</evidence>
<comment type="cofactor">
    <cofactor evidence="1">
        <name>Mg(2+)</name>
        <dbReference type="ChEBI" id="CHEBI:18420"/>
    </cofactor>
</comment>
<evidence type="ECO:0000256" key="3">
    <source>
        <dbReference type="ARBA" id="ARBA00004665"/>
    </source>
</evidence>
<dbReference type="RefSeq" id="WP_032689654.1">
    <property type="nucleotide sequence ID" value="NZ_ABZSJN020000210.1"/>
</dbReference>
<keyword evidence="10" id="KW-0460">Magnesium</keyword>
<dbReference type="GO" id="GO:0046872">
    <property type="term" value="F:metal ion binding"/>
    <property type="evidence" value="ECO:0007669"/>
    <property type="project" value="UniProtKB-KW"/>
</dbReference>
<evidence type="ECO:0000256" key="8">
    <source>
        <dbReference type="ARBA" id="ARBA00022723"/>
    </source>
</evidence>
<evidence type="ECO:0000259" key="15">
    <source>
        <dbReference type="PROSITE" id="PS50887"/>
    </source>
</evidence>
<dbReference type="EMBL" id="QKOX01000001">
    <property type="protein sequence ID" value="RWT25986.1"/>
    <property type="molecule type" value="Genomic_DNA"/>
</dbReference>
<dbReference type="Proteomes" id="UP000288843">
    <property type="component" value="Unassembled WGS sequence"/>
</dbReference>
<keyword evidence="8" id="KW-0479">Metal-binding</keyword>
<dbReference type="Pfam" id="PF00990">
    <property type="entry name" value="GGDEF"/>
    <property type="match status" value="1"/>
</dbReference>
<keyword evidence="12" id="KW-0342">GTP-binding</keyword>